<comment type="caution">
    <text evidence="2">The sequence shown here is derived from an EMBL/GenBank/DDBJ whole genome shotgun (WGS) entry which is preliminary data.</text>
</comment>
<dbReference type="Proteomes" id="UP000261284">
    <property type="component" value="Unassembled WGS sequence"/>
</dbReference>
<dbReference type="OrthoDB" id="603825at2"/>
<feature type="signal peptide" evidence="1">
    <location>
        <begin position="1"/>
        <end position="22"/>
    </location>
</feature>
<dbReference type="AlphaFoldDB" id="A0A3E1NF64"/>
<keyword evidence="3" id="KW-1185">Reference proteome</keyword>
<dbReference type="RefSeq" id="WP_116848981.1">
    <property type="nucleotide sequence ID" value="NZ_QTJU01000009.1"/>
</dbReference>
<gene>
    <name evidence="2" type="ORF">DXN05_19555</name>
</gene>
<accession>A0A3E1NF64</accession>
<evidence type="ECO:0000313" key="3">
    <source>
        <dbReference type="Proteomes" id="UP000261284"/>
    </source>
</evidence>
<name>A0A3E1NF64_9BACT</name>
<protein>
    <submittedName>
        <fullName evidence="2">Uncharacterized protein</fullName>
    </submittedName>
</protein>
<organism evidence="2 3">
    <name type="scientific">Deminuibacter soli</name>
    <dbReference type="NCBI Taxonomy" id="2291815"/>
    <lineage>
        <taxon>Bacteria</taxon>
        <taxon>Pseudomonadati</taxon>
        <taxon>Bacteroidota</taxon>
        <taxon>Chitinophagia</taxon>
        <taxon>Chitinophagales</taxon>
        <taxon>Chitinophagaceae</taxon>
        <taxon>Deminuibacter</taxon>
    </lineage>
</organism>
<evidence type="ECO:0000313" key="2">
    <source>
        <dbReference type="EMBL" id="RFM26428.1"/>
    </source>
</evidence>
<keyword evidence="1" id="KW-0732">Signal</keyword>
<evidence type="ECO:0000256" key="1">
    <source>
        <dbReference type="SAM" id="SignalP"/>
    </source>
</evidence>
<proteinExistence type="predicted"/>
<feature type="chain" id="PRO_5017633635" evidence="1">
    <location>
        <begin position="23"/>
        <end position="793"/>
    </location>
</feature>
<dbReference type="EMBL" id="QTJU01000009">
    <property type="protein sequence ID" value="RFM26428.1"/>
    <property type="molecule type" value="Genomic_DNA"/>
</dbReference>
<reference evidence="2 3" key="1">
    <citation type="submission" date="2018-08" db="EMBL/GenBank/DDBJ databases">
        <title>Chitinophagaceae sp. K23C18032701, a novel bacterium isolated from forest soil.</title>
        <authorList>
            <person name="Wang C."/>
        </authorList>
    </citation>
    <scope>NUCLEOTIDE SEQUENCE [LARGE SCALE GENOMIC DNA]</scope>
    <source>
        <strain evidence="2 3">K23C18032701</strain>
    </source>
</reference>
<sequence length="793" mass="87781">MKTRVCVSLILLGCMLAGSAGAQQDSAALLQVSGVYPSLAVFNEHDAGRCETDGIEGGIGAVVPWAGKLWFITYSPHCPNGSSDKLYSIDSNLRLAAYSQSVGGTPAGRMIHRETNQLIIGPYFIDSAGGIRVIPPSVMPGRLTAIARHLTAPADKVYFYDMEGKIYEADVRSLDVKKLFDKPVPGWHGKGAYTGQGRLLIANNGEDAVYKISKQDLLAGDLPQNSEDKGVLASWNGTAWTVIQRRQFTDVTGPGGIYGAPADTSPVWSIGWDKRSVILQLLDGGKWFSYRLPKAARTYDHWGGWYTEWPRIREVGNGNMLMDMHGMFYTFPKTFSQQNSAGIVPLSSHLRYVPDFCNWNGQLVLAADETTMLGNPMAGRSQSNLWFGSWDELKSWGPTSGWGGPWLDDAVAANEFSQPYLITGDARKVLHLSHDANREVVFTLEADVKGNGQWQFYKTVTVPAHGYRYFIFPADFSAAWIRVAASQTCKATVFFHYTGKSSIQHKELFASLPNADDARQQDEVTLIRPAAHNKNLQVLTIGNKGKTYREVDERLQFSTPLADSIAQVERLLAFKKSFETDSASLVVHDHTGTFRLPKGTASLDNEVNSRGAREIESERYMLNAGGTFFEIGRESGFAAVRPICTHNKRITDFCTWRGLLVLSGTRNNAKHDGHFYGDSSGGLWFGVADDLWKMGKPTGEGGFWMNTTVKANEPSLPYLMTGYDKKQITLKADRDVLVTLEINADLSSWHVYRQIQVQAGKTVTYTFPDGYSAHWIRGVANKDCTVTAWLKYE</sequence>